<evidence type="ECO:0000259" key="1">
    <source>
        <dbReference type="Pfam" id="PF18730"/>
    </source>
</evidence>
<organism evidence="2 3">
    <name type="scientific">Candidatus Yanofskybacteria bacterium RIFCSPHIGHO2_01_FULL_41_21</name>
    <dbReference type="NCBI Taxonomy" id="1802660"/>
    <lineage>
        <taxon>Bacteria</taxon>
        <taxon>Candidatus Yanofskyibacteriota</taxon>
    </lineage>
</organism>
<protein>
    <recommendedName>
        <fullName evidence="1">Cthe-2314-like HEPN domain-containing protein</fullName>
    </recommendedName>
</protein>
<dbReference type="Pfam" id="PF18730">
    <property type="entry name" value="HEPN_Cthe2314"/>
    <property type="match status" value="1"/>
</dbReference>
<name>A0A1F8EB20_9BACT</name>
<comment type="caution">
    <text evidence="2">The sequence shown here is derived from an EMBL/GenBank/DDBJ whole genome shotgun (WGS) entry which is preliminary data.</text>
</comment>
<dbReference type="EMBL" id="MGJA01000013">
    <property type="protein sequence ID" value="OGM97328.1"/>
    <property type="molecule type" value="Genomic_DNA"/>
</dbReference>
<dbReference type="InterPro" id="IPR041394">
    <property type="entry name" value="HEPN_Cthe2314"/>
</dbReference>
<feature type="domain" description="Cthe-2314-like HEPN" evidence="1">
    <location>
        <begin position="86"/>
        <end position="236"/>
    </location>
</feature>
<accession>A0A1F8EB20</accession>
<dbReference type="STRING" id="1802660.A2735_03090"/>
<gene>
    <name evidence="2" type="ORF">A2735_03090</name>
</gene>
<dbReference type="Proteomes" id="UP000178520">
    <property type="component" value="Unassembled WGS sequence"/>
</dbReference>
<proteinExistence type="predicted"/>
<evidence type="ECO:0000313" key="2">
    <source>
        <dbReference type="EMBL" id="OGM97328.1"/>
    </source>
</evidence>
<reference evidence="2 3" key="1">
    <citation type="journal article" date="2016" name="Nat. Commun.">
        <title>Thousands of microbial genomes shed light on interconnected biogeochemical processes in an aquifer system.</title>
        <authorList>
            <person name="Anantharaman K."/>
            <person name="Brown C.T."/>
            <person name="Hug L.A."/>
            <person name="Sharon I."/>
            <person name="Castelle C.J."/>
            <person name="Probst A.J."/>
            <person name="Thomas B.C."/>
            <person name="Singh A."/>
            <person name="Wilkins M.J."/>
            <person name="Karaoz U."/>
            <person name="Brodie E.L."/>
            <person name="Williams K.H."/>
            <person name="Hubbard S.S."/>
            <person name="Banfield J.F."/>
        </authorList>
    </citation>
    <scope>NUCLEOTIDE SEQUENCE [LARGE SCALE GENOMIC DNA]</scope>
</reference>
<sequence length="257" mass="30325">MKFLTDYEDKLTEVAKKEGLICLDDFEVLNFDGKNALAFLELISKTRLSLNTLGNIDLLTHDLINSISPDIKFSLANIYLYFPSANNFLKEIKHMNGQDVPTYNRTLSDRRFFYYINVAFEKLYNFWDRVGDTLAMAFKLEIPEKEIFFGGVIDKLCTLGIESEELQWLKKFKDSDYSTFLNRLRIKIVHYRQKDSYFFMEWVNSFTNTEPGNIELLVQLQKEKEELPVLLKEQFKLTNIGFEKMVKLIHFHGPYEK</sequence>
<evidence type="ECO:0000313" key="3">
    <source>
        <dbReference type="Proteomes" id="UP000178520"/>
    </source>
</evidence>
<dbReference type="AlphaFoldDB" id="A0A1F8EB20"/>